<accession>A0ABP8K781</accession>
<evidence type="ECO:0000256" key="1">
    <source>
        <dbReference type="SAM" id="Phobius"/>
    </source>
</evidence>
<evidence type="ECO:0000313" key="3">
    <source>
        <dbReference type="EMBL" id="GAA4401681.1"/>
    </source>
</evidence>
<feature type="transmembrane region" description="Helical" evidence="1">
    <location>
        <begin position="179"/>
        <end position="200"/>
    </location>
</feature>
<feature type="transmembrane region" description="Helical" evidence="1">
    <location>
        <begin position="241"/>
        <end position="266"/>
    </location>
</feature>
<evidence type="ECO:0000313" key="4">
    <source>
        <dbReference type="Proteomes" id="UP001500945"/>
    </source>
</evidence>
<dbReference type="RefSeq" id="WP_345203353.1">
    <property type="nucleotide sequence ID" value="NZ_BAABGM010000007.1"/>
</dbReference>
<organism evidence="3 4">
    <name type="scientific">Fodinibacter luteus</name>
    <dbReference type="NCBI Taxonomy" id="552064"/>
    <lineage>
        <taxon>Bacteria</taxon>
        <taxon>Bacillati</taxon>
        <taxon>Actinomycetota</taxon>
        <taxon>Actinomycetes</taxon>
        <taxon>Micrococcales</taxon>
        <taxon>Intrasporangiaceae</taxon>
        <taxon>Fodinibacter (ex Wang et al. 2009)</taxon>
    </lineage>
</organism>
<dbReference type="Proteomes" id="UP001500945">
    <property type="component" value="Unassembled WGS sequence"/>
</dbReference>
<name>A0ABP8K781_9MICO</name>
<protein>
    <submittedName>
        <fullName evidence="3">Uncharacterized protein</fullName>
    </submittedName>
</protein>
<reference evidence="4" key="1">
    <citation type="journal article" date="2019" name="Int. J. Syst. Evol. Microbiol.">
        <title>The Global Catalogue of Microorganisms (GCM) 10K type strain sequencing project: providing services to taxonomists for standard genome sequencing and annotation.</title>
        <authorList>
            <consortium name="The Broad Institute Genomics Platform"/>
            <consortium name="The Broad Institute Genome Sequencing Center for Infectious Disease"/>
            <person name="Wu L."/>
            <person name="Ma J."/>
        </authorList>
    </citation>
    <scope>NUCLEOTIDE SEQUENCE [LARGE SCALE GENOMIC DNA]</scope>
    <source>
        <strain evidence="4">JCM 17809</strain>
    </source>
</reference>
<proteinExistence type="predicted"/>
<feature type="transmembrane region" description="Helical" evidence="1">
    <location>
        <begin position="84"/>
        <end position="104"/>
    </location>
</feature>
<keyword evidence="1" id="KW-1133">Transmembrane helix</keyword>
<feature type="chain" id="PRO_5045785507" evidence="2">
    <location>
        <begin position="23"/>
        <end position="378"/>
    </location>
</feature>
<gene>
    <name evidence="3" type="ORF">GCM10023168_11520</name>
</gene>
<dbReference type="EMBL" id="BAABGM010000007">
    <property type="protein sequence ID" value="GAA4401681.1"/>
    <property type="molecule type" value="Genomic_DNA"/>
</dbReference>
<feature type="signal peptide" evidence="2">
    <location>
        <begin position="1"/>
        <end position="22"/>
    </location>
</feature>
<comment type="caution">
    <text evidence="3">The sequence shown here is derived from an EMBL/GenBank/DDBJ whole genome shotgun (WGS) entry which is preliminary data.</text>
</comment>
<feature type="transmembrane region" description="Helical" evidence="1">
    <location>
        <begin position="272"/>
        <end position="295"/>
    </location>
</feature>
<feature type="transmembrane region" description="Helical" evidence="1">
    <location>
        <begin position="206"/>
        <end position="229"/>
    </location>
</feature>
<evidence type="ECO:0000256" key="2">
    <source>
        <dbReference type="SAM" id="SignalP"/>
    </source>
</evidence>
<keyword evidence="1" id="KW-0472">Membrane</keyword>
<keyword evidence="4" id="KW-1185">Reference proteome</keyword>
<sequence>MVRGIVAVGFVALALAGMPAAAADLVVDAKTVATRGDDGVPTATIAVINTGPDAVTLSPSADAGVLPATVVSPPQDEPSNWAPLWWGIFVGLLLAVTVALRGWTEREGAESAERHPTAQAKRNAAYRDVQQIVGARMRGLVAEELPWKPALEPPVYGLRSVVGNLEAGWSFKDSWVSNITVASTALVALLGSADALTAVLGEEPEAALGVMTVAGLVSAALVGIANTVLKLVGERVTDVTVGGLILSTGIVVFAAGLQVWTVAVAAMDSVGWGAAGVGTLLLALVVTAALGAYGFRSLGEAVRRGVSTSLPAVPETALTDWAAPQGWQRMIVAARIRAEYADWLEPPAGDAVADGHPRVPTWEPVAPATRRHRRAALL</sequence>
<keyword evidence="2" id="KW-0732">Signal</keyword>
<keyword evidence="1" id="KW-0812">Transmembrane</keyword>